<evidence type="ECO:0000313" key="2">
    <source>
        <dbReference type="Proteomes" id="UP000266861"/>
    </source>
</evidence>
<dbReference type="AlphaFoldDB" id="A0A397IEP4"/>
<sequence>MPIWVDLLFDLGGGEQFGEMSRVSAIRFGRCHGLVSSDLGGGEQFGPRFRTITPNRLRLNNFYAISGLLRQTTKYDDKRPWTRGKQDYCVVYEVYLNVPDIFGFCFILIVVHFYSNNPRFRTITPNRLRLNNFYAISGLLRQTTKYDDKVEFFIEACSFELLSVRTILTQPQGSRNVTRTAPPDDFENFIHKKFHSEQSLKCQRTNYDGIAKNLQEISSPDVQFLKPAVSAPTVPTPPIKFTITAINTGSIQNITLNKFQEGEAQKLNSPIHSMSGIKDPINEEK</sequence>
<evidence type="ECO:0000313" key="1">
    <source>
        <dbReference type="EMBL" id="RHZ73277.1"/>
    </source>
</evidence>
<organism evidence="1 2">
    <name type="scientific">Diversispora epigaea</name>
    <dbReference type="NCBI Taxonomy" id="1348612"/>
    <lineage>
        <taxon>Eukaryota</taxon>
        <taxon>Fungi</taxon>
        <taxon>Fungi incertae sedis</taxon>
        <taxon>Mucoromycota</taxon>
        <taxon>Glomeromycotina</taxon>
        <taxon>Glomeromycetes</taxon>
        <taxon>Diversisporales</taxon>
        <taxon>Diversisporaceae</taxon>
        <taxon>Diversispora</taxon>
    </lineage>
</organism>
<gene>
    <name evidence="1" type="ORF">Glove_232g32</name>
</gene>
<protein>
    <submittedName>
        <fullName evidence="1">Uncharacterized protein</fullName>
    </submittedName>
</protein>
<name>A0A397IEP4_9GLOM</name>
<accession>A0A397IEP4</accession>
<proteinExistence type="predicted"/>
<dbReference type="Proteomes" id="UP000266861">
    <property type="component" value="Unassembled WGS sequence"/>
</dbReference>
<dbReference type="EMBL" id="PQFF01000215">
    <property type="protein sequence ID" value="RHZ73277.1"/>
    <property type="molecule type" value="Genomic_DNA"/>
</dbReference>
<comment type="caution">
    <text evidence="1">The sequence shown here is derived from an EMBL/GenBank/DDBJ whole genome shotgun (WGS) entry which is preliminary data.</text>
</comment>
<keyword evidence="2" id="KW-1185">Reference proteome</keyword>
<reference evidence="1 2" key="1">
    <citation type="submission" date="2018-08" db="EMBL/GenBank/DDBJ databases">
        <title>Genome and evolution of the arbuscular mycorrhizal fungus Diversispora epigaea (formerly Glomus versiforme) and its bacterial endosymbionts.</title>
        <authorList>
            <person name="Sun X."/>
            <person name="Fei Z."/>
            <person name="Harrison M."/>
        </authorList>
    </citation>
    <scope>NUCLEOTIDE SEQUENCE [LARGE SCALE GENOMIC DNA]</scope>
    <source>
        <strain evidence="1 2">IT104</strain>
    </source>
</reference>